<proteinExistence type="predicted"/>
<sequence>MLFDALPSSTATHLHEDLEAETKYFSQLKWDSESVTRFVLAAGGRPTGLGGFPPPLPGIEGYPDFLQRASPWSAKSKRRREKGGRGSCREAGYLSYRINARPCLLRRRLLR</sequence>
<keyword evidence="2" id="KW-1185">Reference proteome</keyword>
<dbReference type="EMBL" id="CP075866">
    <property type="protein sequence ID" value="QYS98179.1"/>
    <property type="molecule type" value="Genomic_DNA"/>
</dbReference>
<name>A0A8G0LE62_9HYPO</name>
<evidence type="ECO:0000313" key="1">
    <source>
        <dbReference type="EMBL" id="QYS98179.1"/>
    </source>
</evidence>
<dbReference type="AlphaFoldDB" id="A0A8G0LE62"/>
<gene>
    <name evidence="1" type="ORF">H0G86_005371</name>
</gene>
<reference evidence="1 2" key="1">
    <citation type="journal article" date="2021" name="BMC Genomics">
        <title>Telomere-to-telomere genome assembly of asparaginase-producing Trichoderma simmonsii.</title>
        <authorList>
            <person name="Chung D."/>
            <person name="Kwon Y.M."/>
            <person name="Yang Y."/>
        </authorList>
    </citation>
    <scope>NUCLEOTIDE SEQUENCE [LARGE SCALE GENOMIC DNA]</scope>
    <source>
        <strain evidence="1 2">GH-Sj1</strain>
    </source>
</reference>
<accession>A0A8G0LE62</accession>
<dbReference type="Proteomes" id="UP000826661">
    <property type="component" value="Chromosome III"/>
</dbReference>
<evidence type="ECO:0000313" key="2">
    <source>
        <dbReference type="Proteomes" id="UP000826661"/>
    </source>
</evidence>
<organism evidence="1 2">
    <name type="scientific">Trichoderma simmonsii</name>
    <dbReference type="NCBI Taxonomy" id="1491479"/>
    <lineage>
        <taxon>Eukaryota</taxon>
        <taxon>Fungi</taxon>
        <taxon>Dikarya</taxon>
        <taxon>Ascomycota</taxon>
        <taxon>Pezizomycotina</taxon>
        <taxon>Sordariomycetes</taxon>
        <taxon>Hypocreomycetidae</taxon>
        <taxon>Hypocreales</taxon>
        <taxon>Hypocreaceae</taxon>
        <taxon>Trichoderma</taxon>
    </lineage>
</organism>
<protein>
    <submittedName>
        <fullName evidence="1">Uncharacterized protein</fullName>
    </submittedName>
</protein>